<dbReference type="PANTHER" id="PTHR23028:SF131">
    <property type="entry name" value="BLR2367 PROTEIN"/>
    <property type="match status" value="1"/>
</dbReference>
<feature type="transmembrane region" description="Helical" evidence="2">
    <location>
        <begin position="90"/>
        <end position="111"/>
    </location>
</feature>
<feature type="transmembrane region" description="Helical" evidence="2">
    <location>
        <begin position="201"/>
        <end position="222"/>
    </location>
</feature>
<keyword evidence="4" id="KW-0808">Transferase</keyword>
<dbReference type="GO" id="GO:0016747">
    <property type="term" value="F:acyltransferase activity, transferring groups other than amino-acyl groups"/>
    <property type="evidence" value="ECO:0007669"/>
    <property type="project" value="InterPro"/>
</dbReference>
<keyword evidence="2" id="KW-0812">Transmembrane</keyword>
<keyword evidence="2" id="KW-0472">Membrane</keyword>
<dbReference type="STRING" id="1454001.AW08_00823"/>
<dbReference type="EMBL" id="JFAX01000003">
    <property type="protein sequence ID" value="EXI68997.1"/>
    <property type="molecule type" value="Genomic_DNA"/>
</dbReference>
<comment type="caution">
    <text evidence="4">The sequence shown here is derived from an EMBL/GenBank/DDBJ whole genome shotgun (WGS) entry which is preliminary data.</text>
</comment>
<evidence type="ECO:0000259" key="3">
    <source>
        <dbReference type="Pfam" id="PF01757"/>
    </source>
</evidence>
<feature type="transmembrane region" description="Helical" evidence="2">
    <location>
        <begin position="337"/>
        <end position="356"/>
    </location>
</feature>
<feature type="transmembrane region" description="Helical" evidence="2">
    <location>
        <begin position="123"/>
        <end position="144"/>
    </location>
</feature>
<proteinExistence type="predicted"/>
<organism evidence="4 5">
    <name type="scientific">Candidatus Accumulibacter adjunctus</name>
    <dbReference type="NCBI Taxonomy" id="1454001"/>
    <lineage>
        <taxon>Bacteria</taxon>
        <taxon>Pseudomonadati</taxon>
        <taxon>Pseudomonadota</taxon>
        <taxon>Betaproteobacteria</taxon>
        <taxon>Candidatus Accumulibacter</taxon>
    </lineage>
</organism>
<accession>A0A011NWK6</accession>
<name>A0A011NWK6_9PROT</name>
<feature type="transmembrane region" description="Helical" evidence="2">
    <location>
        <begin position="291"/>
        <end position="311"/>
    </location>
</feature>
<protein>
    <submittedName>
        <fullName evidence="4">Acyltransferase family protein</fullName>
    </submittedName>
</protein>
<dbReference type="PANTHER" id="PTHR23028">
    <property type="entry name" value="ACETYLTRANSFERASE"/>
    <property type="match status" value="1"/>
</dbReference>
<reference evidence="4" key="1">
    <citation type="submission" date="2014-02" db="EMBL/GenBank/DDBJ databases">
        <title>Expanding our view of genomic diversity in Candidatus Accumulibacter clades.</title>
        <authorList>
            <person name="Skennerton C.T."/>
            <person name="Barr J.J."/>
            <person name="Slater F.R."/>
            <person name="Bond P.L."/>
            <person name="Tyson G.W."/>
        </authorList>
    </citation>
    <scope>NUCLEOTIDE SEQUENCE [LARGE SCALE GENOMIC DNA]</scope>
</reference>
<feature type="transmembrane region" description="Helical" evidence="2">
    <location>
        <begin position="257"/>
        <end position="279"/>
    </location>
</feature>
<keyword evidence="4" id="KW-0012">Acyltransferase</keyword>
<evidence type="ECO:0000256" key="2">
    <source>
        <dbReference type="SAM" id="Phobius"/>
    </source>
</evidence>
<dbReference type="GO" id="GO:0016020">
    <property type="term" value="C:membrane"/>
    <property type="evidence" value="ECO:0007669"/>
    <property type="project" value="TreeGrafter"/>
</dbReference>
<keyword evidence="2" id="KW-1133">Transmembrane helix</keyword>
<feature type="transmembrane region" description="Helical" evidence="2">
    <location>
        <begin position="368"/>
        <end position="394"/>
    </location>
</feature>
<evidence type="ECO:0000313" key="4">
    <source>
        <dbReference type="EMBL" id="EXI68997.1"/>
    </source>
</evidence>
<feature type="region of interest" description="Disordered" evidence="1">
    <location>
        <begin position="33"/>
        <end position="71"/>
    </location>
</feature>
<dbReference type="InterPro" id="IPR002656">
    <property type="entry name" value="Acyl_transf_3_dom"/>
</dbReference>
<dbReference type="AlphaFoldDB" id="A0A011NWK6"/>
<sequence length="442" mass="47814">MLIPSRITTEYPAADLKKEPGGGKVLRAVSAEARLQPLPPGARRDRAEPGPSGTWPSRRPLLTGSSSQYPGFASPGRQPAEYGHLHSLQALRGVAAVLVMLYHSGTLYAVHTGQVLWQNAFRAGFAGVDVFFVLSGVVICCAHAEDIGRPQRALRFIVRRSFRLLPVYWLVVAMKVLKDGASVPLATVLGAVFLVPVAQPYLTVAWTLSYELLFYTLFLACILLPWRRIAAFPLLALVLLPMLPFEGPADSPELQQAAHFLFNGHWLEFAFGVVAYGLLRRFGPPSPTASLLLVAAGVAAFGTAAVVGTRISQSLIGQFGLVAHDVAELHSNPVLDRSVHCFGLPAAVAILGLIALERHGRLWPPCQAALTWVGDISYSLYLTHGFVINTLLGVGWARDWIVRQPLLLVVVWGAALLLASLLHRLIEIPALRLGGKLSGRGR</sequence>
<dbReference type="Proteomes" id="UP000020218">
    <property type="component" value="Unassembled WGS sequence"/>
</dbReference>
<evidence type="ECO:0000256" key="1">
    <source>
        <dbReference type="SAM" id="MobiDB-lite"/>
    </source>
</evidence>
<gene>
    <name evidence="4" type="ORF">AW08_00823</name>
</gene>
<feature type="transmembrane region" description="Helical" evidence="2">
    <location>
        <begin position="406"/>
        <end position="426"/>
    </location>
</feature>
<feature type="transmembrane region" description="Helical" evidence="2">
    <location>
        <begin position="165"/>
        <end position="195"/>
    </location>
</feature>
<dbReference type="Pfam" id="PF01757">
    <property type="entry name" value="Acyl_transf_3"/>
    <property type="match status" value="1"/>
</dbReference>
<feature type="domain" description="Acyltransferase 3" evidence="3">
    <location>
        <begin position="86"/>
        <end position="418"/>
    </location>
</feature>
<feature type="transmembrane region" description="Helical" evidence="2">
    <location>
        <begin position="229"/>
        <end position="245"/>
    </location>
</feature>
<dbReference type="GO" id="GO:0000271">
    <property type="term" value="P:polysaccharide biosynthetic process"/>
    <property type="evidence" value="ECO:0007669"/>
    <property type="project" value="TreeGrafter"/>
</dbReference>
<dbReference type="InterPro" id="IPR050879">
    <property type="entry name" value="Acyltransferase_3"/>
</dbReference>
<evidence type="ECO:0000313" key="5">
    <source>
        <dbReference type="Proteomes" id="UP000020218"/>
    </source>
</evidence>
<dbReference type="PATRIC" id="fig|1454001.3.peg.768"/>
<keyword evidence="5" id="KW-1185">Reference proteome</keyword>